<keyword evidence="4 7" id="KW-0812">Transmembrane</keyword>
<evidence type="ECO:0000256" key="7">
    <source>
        <dbReference type="RuleBase" id="RU363032"/>
    </source>
</evidence>
<feature type="transmembrane region" description="Helical" evidence="7">
    <location>
        <begin position="74"/>
        <end position="99"/>
    </location>
</feature>
<evidence type="ECO:0000256" key="3">
    <source>
        <dbReference type="ARBA" id="ARBA00022475"/>
    </source>
</evidence>
<evidence type="ECO:0000256" key="6">
    <source>
        <dbReference type="ARBA" id="ARBA00023136"/>
    </source>
</evidence>
<protein>
    <submittedName>
        <fullName evidence="9">Carbohydrate ABC transporter permease</fullName>
    </submittedName>
</protein>
<evidence type="ECO:0000256" key="2">
    <source>
        <dbReference type="ARBA" id="ARBA00022448"/>
    </source>
</evidence>
<feature type="transmembrane region" description="Helical" evidence="7">
    <location>
        <begin position="246"/>
        <end position="266"/>
    </location>
</feature>
<dbReference type="InterPro" id="IPR035906">
    <property type="entry name" value="MetI-like_sf"/>
</dbReference>
<comment type="similarity">
    <text evidence="7">Belongs to the binding-protein-dependent transport system permease family.</text>
</comment>
<evidence type="ECO:0000313" key="10">
    <source>
        <dbReference type="Proteomes" id="UP000480039"/>
    </source>
</evidence>
<keyword evidence="3" id="KW-1003">Cell membrane</keyword>
<dbReference type="GO" id="GO:0055085">
    <property type="term" value="P:transmembrane transport"/>
    <property type="evidence" value="ECO:0007669"/>
    <property type="project" value="InterPro"/>
</dbReference>
<dbReference type="InterPro" id="IPR000515">
    <property type="entry name" value="MetI-like"/>
</dbReference>
<dbReference type="PANTHER" id="PTHR43744:SF8">
    <property type="entry name" value="SN-GLYCEROL-3-PHOSPHATE TRANSPORT SYSTEM PERMEASE PROTEIN UGPE"/>
    <property type="match status" value="1"/>
</dbReference>
<keyword evidence="2 7" id="KW-0813">Transport</keyword>
<feature type="transmembrane region" description="Helical" evidence="7">
    <location>
        <begin position="186"/>
        <end position="208"/>
    </location>
</feature>
<dbReference type="SUPFAM" id="SSF161098">
    <property type="entry name" value="MetI-like"/>
    <property type="match status" value="1"/>
</dbReference>
<feature type="domain" description="ABC transmembrane type-1" evidence="8">
    <location>
        <begin position="75"/>
        <end position="267"/>
    </location>
</feature>
<dbReference type="PROSITE" id="PS50928">
    <property type="entry name" value="ABC_TM1"/>
    <property type="match status" value="1"/>
</dbReference>
<evidence type="ECO:0000256" key="5">
    <source>
        <dbReference type="ARBA" id="ARBA00022989"/>
    </source>
</evidence>
<gene>
    <name evidence="9" type="ORF">FC871_06695</name>
</gene>
<name>A0A846JDU3_CLOBO</name>
<evidence type="ECO:0000256" key="1">
    <source>
        <dbReference type="ARBA" id="ARBA00004651"/>
    </source>
</evidence>
<feature type="transmembrane region" description="Helical" evidence="7">
    <location>
        <begin position="111"/>
        <end position="134"/>
    </location>
</feature>
<keyword evidence="5 7" id="KW-1133">Transmembrane helix</keyword>
<comment type="caution">
    <text evidence="9">The sequence shown here is derived from an EMBL/GenBank/DDBJ whole genome shotgun (WGS) entry which is preliminary data.</text>
</comment>
<sequence length="282" mass="32594">MISANKHKKSLIKIFVNLLIIIGAIAMMLPFLWMISTSFKDPVDVFKLPIQWIPKKLNFNNYVRLFTEYGFQKYIFNSVFLSTINIIGNVISCSLVAYGFACQRFKYRKQLFMLVLATMMLPGEVIFFPQFILFNYIGWFGTMKPLWVPSFLGNAFYIFLLRQYFLTIPTELLDSARIDGCSELRIFSRIVMPMSKPAIMVVIMYTFMGTWNDFFGPLIYAVNEEQRTVAVALNYLKNTYEGTSSIPITMAASVLLIIPSLLIYYFGQRYFVQGTVFKGVDK</sequence>
<feature type="transmembrane region" description="Helical" evidence="7">
    <location>
        <begin position="146"/>
        <end position="165"/>
    </location>
</feature>
<dbReference type="Gene3D" id="1.10.3720.10">
    <property type="entry name" value="MetI-like"/>
    <property type="match status" value="1"/>
</dbReference>
<comment type="subcellular location">
    <subcellularLocation>
        <location evidence="1 7">Cell membrane</location>
        <topology evidence="1 7">Multi-pass membrane protein</topology>
    </subcellularLocation>
</comment>
<reference evidence="9 10" key="1">
    <citation type="submission" date="2019-04" db="EMBL/GenBank/DDBJ databases">
        <title>Genome sequencing of Clostridium botulinum Groups I-IV and Clostridium butyricum.</title>
        <authorList>
            <person name="Brunt J."/>
            <person name="Van Vliet A.H.M."/>
            <person name="Stringer S.C."/>
            <person name="Carter A.T."/>
            <person name="Peck M.W."/>
        </authorList>
    </citation>
    <scope>NUCLEOTIDE SEQUENCE [LARGE SCALE GENOMIC DNA]</scope>
    <source>
        <strain evidence="9 10">Colworth BL30</strain>
    </source>
</reference>
<proteinExistence type="inferred from homology"/>
<evidence type="ECO:0000256" key="4">
    <source>
        <dbReference type="ARBA" id="ARBA00022692"/>
    </source>
</evidence>
<dbReference type="GO" id="GO:0005886">
    <property type="term" value="C:plasma membrane"/>
    <property type="evidence" value="ECO:0007669"/>
    <property type="project" value="UniProtKB-SubCell"/>
</dbReference>
<dbReference type="Proteomes" id="UP000480039">
    <property type="component" value="Unassembled WGS sequence"/>
</dbReference>
<dbReference type="PANTHER" id="PTHR43744">
    <property type="entry name" value="ABC TRANSPORTER PERMEASE PROTEIN MG189-RELATED-RELATED"/>
    <property type="match status" value="1"/>
</dbReference>
<evidence type="ECO:0000259" key="8">
    <source>
        <dbReference type="PROSITE" id="PS50928"/>
    </source>
</evidence>
<accession>A0A846JDU3</accession>
<dbReference type="Pfam" id="PF00528">
    <property type="entry name" value="BPD_transp_1"/>
    <property type="match status" value="1"/>
</dbReference>
<dbReference type="CDD" id="cd06261">
    <property type="entry name" value="TM_PBP2"/>
    <property type="match status" value="1"/>
</dbReference>
<feature type="transmembrane region" description="Helical" evidence="7">
    <location>
        <begin position="12"/>
        <end position="35"/>
    </location>
</feature>
<dbReference type="AlphaFoldDB" id="A0A846JDU3"/>
<organism evidence="9 10">
    <name type="scientific">Clostridium botulinum</name>
    <dbReference type="NCBI Taxonomy" id="1491"/>
    <lineage>
        <taxon>Bacteria</taxon>
        <taxon>Bacillati</taxon>
        <taxon>Bacillota</taxon>
        <taxon>Clostridia</taxon>
        <taxon>Eubacteriales</taxon>
        <taxon>Clostridiaceae</taxon>
        <taxon>Clostridium</taxon>
    </lineage>
</organism>
<keyword evidence="6 7" id="KW-0472">Membrane</keyword>
<evidence type="ECO:0000313" key="9">
    <source>
        <dbReference type="EMBL" id="NFJ08175.1"/>
    </source>
</evidence>
<dbReference type="EMBL" id="SWQE01000003">
    <property type="protein sequence ID" value="NFJ08175.1"/>
    <property type="molecule type" value="Genomic_DNA"/>
</dbReference>